<accession>A0ABX0D7K3</accession>
<dbReference type="Pfam" id="PF24551">
    <property type="entry name" value="SH3_Rv0428c"/>
    <property type="match status" value="1"/>
</dbReference>
<evidence type="ECO:0000313" key="3">
    <source>
        <dbReference type="Proteomes" id="UP000479226"/>
    </source>
</evidence>
<gene>
    <name evidence="2" type="ORF">G6N77_05255</name>
</gene>
<dbReference type="EMBL" id="JAAKZI010000006">
    <property type="protein sequence ID" value="NGN82874.1"/>
    <property type="molecule type" value="Genomic_DNA"/>
</dbReference>
<protein>
    <submittedName>
        <fullName evidence="2">Ferrous iron transport protein A</fullName>
    </submittedName>
</protein>
<keyword evidence="3" id="KW-1185">Reference proteome</keyword>
<reference evidence="2 3" key="1">
    <citation type="submission" date="2020-02" db="EMBL/GenBank/DDBJ databases">
        <title>Genome sequence of the type strain DSM 27180 of Arthrobacter silviterrae.</title>
        <authorList>
            <person name="Gao J."/>
            <person name="Sun J."/>
        </authorList>
    </citation>
    <scope>NUCLEOTIDE SEQUENCE [LARGE SCALE GENOMIC DNA]</scope>
    <source>
        <strain evidence="2 3">DSM 27180</strain>
    </source>
</reference>
<dbReference type="RefSeq" id="WP_165180968.1">
    <property type="nucleotide sequence ID" value="NZ_JAAKZI010000006.1"/>
</dbReference>
<dbReference type="Proteomes" id="UP000479226">
    <property type="component" value="Unassembled WGS sequence"/>
</dbReference>
<sequence>MSHPLQLLSSVPLGTRVVVRYRIPGGTTDALGTLEARDSASCTVATRTGSVMVKLDDVQLAKAVPPPPPRRERRATPA</sequence>
<name>A0ABX0D7K3_9MICC</name>
<evidence type="ECO:0000313" key="2">
    <source>
        <dbReference type="EMBL" id="NGN82874.1"/>
    </source>
</evidence>
<proteinExistence type="predicted"/>
<evidence type="ECO:0000259" key="1">
    <source>
        <dbReference type="Pfam" id="PF24551"/>
    </source>
</evidence>
<feature type="domain" description="Histone acetyltransferase Rv0428c-like SH3" evidence="1">
    <location>
        <begin position="12"/>
        <end position="58"/>
    </location>
</feature>
<comment type="caution">
    <text evidence="2">The sequence shown here is derived from an EMBL/GenBank/DDBJ whole genome shotgun (WGS) entry which is preliminary data.</text>
</comment>
<organism evidence="2 3">
    <name type="scientific">Arthrobacter silviterrae</name>
    <dbReference type="NCBI Taxonomy" id="2026658"/>
    <lineage>
        <taxon>Bacteria</taxon>
        <taxon>Bacillati</taxon>
        <taxon>Actinomycetota</taxon>
        <taxon>Actinomycetes</taxon>
        <taxon>Micrococcales</taxon>
        <taxon>Micrococcaceae</taxon>
        <taxon>Arthrobacter</taxon>
    </lineage>
</organism>
<dbReference type="InterPro" id="IPR056934">
    <property type="entry name" value="SH3_Rv0428c"/>
</dbReference>